<feature type="compositionally biased region" description="Low complexity" evidence="1">
    <location>
        <begin position="211"/>
        <end position="222"/>
    </location>
</feature>
<reference evidence="3" key="1">
    <citation type="submission" date="2019-12" db="EMBL/GenBank/DDBJ databases">
        <title>Genome sequencing and annotation of Brassica cretica.</title>
        <authorList>
            <person name="Studholme D.J."/>
            <person name="Sarris P."/>
        </authorList>
    </citation>
    <scope>NUCLEOTIDE SEQUENCE</scope>
    <source>
        <strain evidence="3">PFS-109/04</strain>
        <tissue evidence="3">Leaf</tissue>
    </source>
</reference>
<dbReference type="AlphaFoldDB" id="A0A8S9RUH6"/>
<dbReference type="InterPro" id="IPR025558">
    <property type="entry name" value="DUF4283"/>
</dbReference>
<feature type="domain" description="DUF4283" evidence="2">
    <location>
        <begin position="303"/>
        <end position="369"/>
    </location>
</feature>
<dbReference type="Proteomes" id="UP000712600">
    <property type="component" value="Unassembled WGS sequence"/>
</dbReference>
<dbReference type="Pfam" id="PF14111">
    <property type="entry name" value="DUF4283"/>
    <property type="match status" value="1"/>
</dbReference>
<dbReference type="EMBL" id="QGKX02000088">
    <property type="protein sequence ID" value="KAF3584410.1"/>
    <property type="molecule type" value="Genomic_DNA"/>
</dbReference>
<accession>A0A8S9RUH6</accession>
<evidence type="ECO:0000259" key="2">
    <source>
        <dbReference type="Pfam" id="PF14111"/>
    </source>
</evidence>
<protein>
    <recommendedName>
        <fullName evidence="2">DUF4283 domain-containing protein</fullName>
    </recommendedName>
</protein>
<feature type="compositionally biased region" description="Low complexity" evidence="1">
    <location>
        <begin position="102"/>
        <end position="111"/>
    </location>
</feature>
<organism evidence="3 4">
    <name type="scientific">Brassica cretica</name>
    <name type="common">Mustard</name>
    <dbReference type="NCBI Taxonomy" id="69181"/>
    <lineage>
        <taxon>Eukaryota</taxon>
        <taxon>Viridiplantae</taxon>
        <taxon>Streptophyta</taxon>
        <taxon>Embryophyta</taxon>
        <taxon>Tracheophyta</taxon>
        <taxon>Spermatophyta</taxon>
        <taxon>Magnoliopsida</taxon>
        <taxon>eudicotyledons</taxon>
        <taxon>Gunneridae</taxon>
        <taxon>Pentapetalae</taxon>
        <taxon>rosids</taxon>
        <taxon>malvids</taxon>
        <taxon>Brassicales</taxon>
        <taxon>Brassicaceae</taxon>
        <taxon>Brassiceae</taxon>
        <taxon>Brassica</taxon>
    </lineage>
</organism>
<feature type="compositionally biased region" description="Polar residues" evidence="1">
    <location>
        <begin position="198"/>
        <end position="210"/>
    </location>
</feature>
<feature type="region of interest" description="Disordered" evidence="1">
    <location>
        <begin position="88"/>
        <end position="161"/>
    </location>
</feature>
<evidence type="ECO:0000313" key="4">
    <source>
        <dbReference type="Proteomes" id="UP000712600"/>
    </source>
</evidence>
<feature type="region of interest" description="Disordered" evidence="1">
    <location>
        <begin position="198"/>
        <end position="229"/>
    </location>
</feature>
<evidence type="ECO:0000313" key="3">
    <source>
        <dbReference type="EMBL" id="KAF3584410.1"/>
    </source>
</evidence>
<evidence type="ECO:0000256" key="1">
    <source>
        <dbReference type="SAM" id="MobiDB-lite"/>
    </source>
</evidence>
<comment type="caution">
    <text evidence="3">The sequence shown here is derived from an EMBL/GenBank/DDBJ whole genome shotgun (WGS) entry which is preliminary data.</text>
</comment>
<feature type="compositionally biased region" description="Pro residues" evidence="1">
    <location>
        <begin position="88"/>
        <end position="101"/>
    </location>
</feature>
<sequence>MWGKGKRLEIHNNPLNHSAIVRIKVSTLDRRFLTRTFGVPLDLRHDEGLSFVAGLVGEPKQTDEFTKNLWRSLYTTLGYLQNVAAGEPPDPLLVPPDPHNPSSPLSPNHFPTLSEAKTVPRSAKTSYRSVTPASTTCKGPNPSTASDCKATADTETTEAASPVTEVVFPPSTDPVHGSGKNTVLGAGKEFNQSLNQNLQTLPPRTSSPLLTNTASSPNNPNTGLNQSPIQAHSTETLNPTLREQTAPTTEPSVALKSMTAPPSLVERIRRFEDKTLRRLAPLSIGATGRPRVLIPDSVFQKRAELHKDFIICYFNGKAPAFNQIQSVFNHMWGKGKRLEIHNNPLNHSAIVRIQSEYLRQKIFDKSIWYKGVGRVDGELGKATSQLDQLVYEFIQLV</sequence>
<feature type="compositionally biased region" description="Low complexity" evidence="1">
    <location>
        <begin position="151"/>
        <end position="160"/>
    </location>
</feature>
<name>A0A8S9RUH6_BRACR</name>
<feature type="compositionally biased region" description="Polar residues" evidence="1">
    <location>
        <begin position="123"/>
        <end position="146"/>
    </location>
</feature>
<proteinExistence type="predicted"/>
<gene>
    <name evidence="3" type="ORF">F2Q69_00028025</name>
</gene>